<reference evidence="2" key="1">
    <citation type="journal article" date="2023" name="Plant J.">
        <title>Genome sequences and population genomics provide insights into the demographic history, inbreeding, and mutation load of two 'living fossil' tree species of Dipteronia.</title>
        <authorList>
            <person name="Feng Y."/>
            <person name="Comes H.P."/>
            <person name="Chen J."/>
            <person name="Zhu S."/>
            <person name="Lu R."/>
            <person name="Zhang X."/>
            <person name="Li P."/>
            <person name="Qiu J."/>
            <person name="Olsen K.M."/>
            <person name="Qiu Y."/>
        </authorList>
    </citation>
    <scope>NUCLEOTIDE SEQUENCE</scope>
    <source>
        <strain evidence="2">NBL</strain>
    </source>
</reference>
<feature type="region of interest" description="Disordered" evidence="1">
    <location>
        <begin position="92"/>
        <end position="116"/>
    </location>
</feature>
<protein>
    <submittedName>
        <fullName evidence="2">Uncharacterized protein</fullName>
    </submittedName>
</protein>
<name>A0AAE0AVS8_9ROSI</name>
<dbReference type="AlphaFoldDB" id="A0AAE0AVS8"/>
<feature type="compositionally biased region" description="Low complexity" evidence="1">
    <location>
        <begin position="97"/>
        <end position="116"/>
    </location>
</feature>
<accession>A0AAE0AVS8</accession>
<evidence type="ECO:0000256" key="1">
    <source>
        <dbReference type="SAM" id="MobiDB-lite"/>
    </source>
</evidence>
<evidence type="ECO:0000313" key="2">
    <source>
        <dbReference type="EMBL" id="KAK3224479.1"/>
    </source>
</evidence>
<dbReference type="Proteomes" id="UP001281410">
    <property type="component" value="Unassembled WGS sequence"/>
</dbReference>
<dbReference type="PANTHER" id="PTHR47481">
    <property type="match status" value="1"/>
</dbReference>
<evidence type="ECO:0000313" key="3">
    <source>
        <dbReference type="Proteomes" id="UP001281410"/>
    </source>
</evidence>
<proteinExistence type="predicted"/>
<comment type="caution">
    <text evidence="2">The sequence shown here is derived from an EMBL/GenBank/DDBJ whole genome shotgun (WGS) entry which is preliminary data.</text>
</comment>
<organism evidence="2 3">
    <name type="scientific">Dipteronia sinensis</name>
    <dbReference type="NCBI Taxonomy" id="43782"/>
    <lineage>
        <taxon>Eukaryota</taxon>
        <taxon>Viridiplantae</taxon>
        <taxon>Streptophyta</taxon>
        <taxon>Embryophyta</taxon>
        <taxon>Tracheophyta</taxon>
        <taxon>Spermatophyta</taxon>
        <taxon>Magnoliopsida</taxon>
        <taxon>eudicotyledons</taxon>
        <taxon>Gunneridae</taxon>
        <taxon>Pentapetalae</taxon>
        <taxon>rosids</taxon>
        <taxon>malvids</taxon>
        <taxon>Sapindales</taxon>
        <taxon>Sapindaceae</taxon>
        <taxon>Hippocastanoideae</taxon>
        <taxon>Acereae</taxon>
        <taxon>Dipteronia</taxon>
    </lineage>
</organism>
<dbReference type="PANTHER" id="PTHR47481:SF43">
    <property type="entry name" value="RETROTRANSPOSON COPIA-LIKE N-TERMINAL DOMAIN-CONTAINING PROTEIN"/>
    <property type="match status" value="1"/>
</dbReference>
<gene>
    <name evidence="2" type="ORF">Dsin_011504</name>
</gene>
<sequence>MSKERITMVEYMQNIKGIIDDLALIGLPLHGFGNDYKELQAAIRTRETTMTFEELHDKLLDHEIFLKREEVKKLEQPITAPITAQFNQCTNNYKASGGNTQTNNRRRNNNYGNKSS</sequence>
<dbReference type="EMBL" id="JANJYJ010000003">
    <property type="protein sequence ID" value="KAK3224479.1"/>
    <property type="molecule type" value="Genomic_DNA"/>
</dbReference>
<keyword evidence="3" id="KW-1185">Reference proteome</keyword>